<sequence length="268" mass="29126">MDHPPFQLHLEPEIPIELGVMLRCLGAIGHQFEVFATAEGLTSAKDAKLLVSSVKPGSIDIGLLPDLSTLGTLVAPVMVYSAPVLKFATALKGLIDKFKKKPEPVGITIKDCSDVANIVAPSAQSGGTQTIHIYNAPVYQPVVHVTQEDAKLIQANALEMKALLEAEALEVVQRTPMILYGMDADAARTAGARSPDKAIIEEIDPKHRPVFFEDEFAGLKSEMLAGHDNPYKRIYFVDVKVSRVAGRVVSYRIIGFHGSEEIPDEEDD</sequence>
<protein>
    <submittedName>
        <fullName evidence="1">Uncharacterized protein</fullName>
    </submittedName>
</protein>
<accession>A0A7Y6B3P0</accession>
<comment type="caution">
    <text evidence="1">The sequence shown here is derived from an EMBL/GenBank/DDBJ whole genome shotgun (WGS) entry which is preliminary data.</text>
</comment>
<dbReference type="EMBL" id="JABMCH010000050">
    <property type="protein sequence ID" value="NUU45976.1"/>
    <property type="molecule type" value="Genomic_DNA"/>
</dbReference>
<organism evidence="1 2">
    <name type="scientific">Sphingomonas zeae</name>
    <dbReference type="NCBI Taxonomy" id="1646122"/>
    <lineage>
        <taxon>Bacteria</taxon>
        <taxon>Pseudomonadati</taxon>
        <taxon>Pseudomonadota</taxon>
        <taxon>Alphaproteobacteria</taxon>
        <taxon>Sphingomonadales</taxon>
        <taxon>Sphingomonadaceae</taxon>
        <taxon>Sphingomonas</taxon>
    </lineage>
</organism>
<dbReference type="RefSeq" id="WP_183988996.1">
    <property type="nucleotide sequence ID" value="NZ_CBCRYR010000030.1"/>
</dbReference>
<dbReference type="Proteomes" id="UP000536441">
    <property type="component" value="Unassembled WGS sequence"/>
</dbReference>
<dbReference type="AlphaFoldDB" id="A0A7Y6B3P0"/>
<keyword evidence="2" id="KW-1185">Reference proteome</keyword>
<proteinExistence type="predicted"/>
<reference evidence="1 2" key="1">
    <citation type="submission" date="2020-05" db="EMBL/GenBank/DDBJ databases">
        <title>Genome Sequencing of Type Strains.</title>
        <authorList>
            <person name="Lemaire J.F."/>
            <person name="Inderbitzin P."/>
            <person name="Gregorio O.A."/>
            <person name="Collins S.B."/>
            <person name="Wespe N."/>
            <person name="Knight-Connoni V."/>
        </authorList>
    </citation>
    <scope>NUCLEOTIDE SEQUENCE [LARGE SCALE GENOMIC DNA]</scope>
    <source>
        <strain evidence="1 2">DSM 100049</strain>
    </source>
</reference>
<evidence type="ECO:0000313" key="2">
    <source>
        <dbReference type="Proteomes" id="UP000536441"/>
    </source>
</evidence>
<gene>
    <name evidence="1" type="ORF">HP438_03170</name>
</gene>
<evidence type="ECO:0000313" key="1">
    <source>
        <dbReference type="EMBL" id="NUU45976.1"/>
    </source>
</evidence>
<name>A0A7Y6B3P0_9SPHN</name>